<evidence type="ECO:0000313" key="3">
    <source>
        <dbReference type="Proteomes" id="UP001142175"/>
    </source>
</evidence>
<dbReference type="InterPro" id="IPR013517">
    <property type="entry name" value="FG-GAP"/>
</dbReference>
<name>A0A9X2P1H1_9BACT</name>
<dbReference type="AlphaFoldDB" id="A0A9X2P1H1"/>
<reference evidence="2" key="1">
    <citation type="submission" date="2022-08" db="EMBL/GenBank/DDBJ databases">
        <authorList>
            <person name="Zhang D."/>
        </authorList>
    </citation>
    <scope>NUCLEOTIDE SEQUENCE</scope>
    <source>
        <strain evidence="2">XJ19-11</strain>
    </source>
</reference>
<sequence>MGKQFLFWSLVFGFLGSCSQGSKVEKEGFDKLQGLGNTSLELSGKELSDLYCQACHVKPDPALLDKATWKNGVLPDMRRRLGLINAEDFGAKVGEDNDAPRGIYSEIALVTQKDWDIIQQYYIDLAPDSLEPIPIDNNLKENTGLFTVRNPDFHNKRPSLTTLVRYNPNEKLLYVGDRLNSLFRIDPIGMKILDSIRIISPASDISFRETGFELLTMGVMDPSNFAFGRLKEYGSFEKKHPTILMDSLRRPVHFTYADLTQNGKEELIVSFFGNHFGQLSWFEENAGGYEEHVLNSLPGARKTVIADVNGDGLPDIIAMMTQAKEGIYTYINQGEGKFKQETWLQFDAVFGSSDFEFEDMDGDGFKDLVIVNGDNADLSPILKPYHGLRIFTNDGKNAFRETYFYPMHGASALLTGDFDQDGRMGMAVSSYFPDKSGEKTLNFLLFQQTGNMEFQVSSIAELGKWSWLVMEKADIDGDDDLDIILGSFDFQTRFAFPARDWMPFVILENHIN</sequence>
<proteinExistence type="predicted"/>
<protein>
    <submittedName>
        <fullName evidence="2">VCBS repeat-containing protein</fullName>
    </submittedName>
</protein>
<dbReference type="Pfam" id="PF13517">
    <property type="entry name" value="FG-GAP_3"/>
    <property type="match status" value="1"/>
</dbReference>
<dbReference type="Gene3D" id="2.130.10.130">
    <property type="entry name" value="Integrin alpha, N-terminal"/>
    <property type="match status" value="1"/>
</dbReference>
<evidence type="ECO:0000256" key="1">
    <source>
        <dbReference type="ARBA" id="ARBA00022729"/>
    </source>
</evidence>
<accession>A0A9X2P1H1</accession>
<dbReference type="SUPFAM" id="SSF69318">
    <property type="entry name" value="Integrin alpha N-terminal domain"/>
    <property type="match status" value="1"/>
</dbReference>
<dbReference type="PROSITE" id="PS51257">
    <property type="entry name" value="PROKAR_LIPOPROTEIN"/>
    <property type="match status" value="1"/>
</dbReference>
<comment type="caution">
    <text evidence="2">The sequence shown here is derived from an EMBL/GenBank/DDBJ whole genome shotgun (WGS) entry which is preliminary data.</text>
</comment>
<evidence type="ECO:0000313" key="2">
    <source>
        <dbReference type="EMBL" id="MCR9013481.1"/>
    </source>
</evidence>
<organism evidence="2 3">
    <name type="scientific">Aquiflexum gelatinilyticum</name>
    <dbReference type="NCBI Taxonomy" id="2961943"/>
    <lineage>
        <taxon>Bacteria</taxon>
        <taxon>Pseudomonadati</taxon>
        <taxon>Bacteroidota</taxon>
        <taxon>Cytophagia</taxon>
        <taxon>Cytophagales</taxon>
        <taxon>Cyclobacteriaceae</taxon>
        <taxon>Aquiflexum</taxon>
    </lineage>
</organism>
<dbReference type="PANTHER" id="PTHR45460">
    <property type="entry name" value="SIMILAR TO CYSTEINE PROTEINASE"/>
    <property type="match status" value="1"/>
</dbReference>
<dbReference type="PANTHER" id="PTHR45460:SF2">
    <property type="entry name" value="ALPHA 1,3 GLUCANASE, GH71 FAMILY (EUROFUNG)"/>
    <property type="match status" value="1"/>
</dbReference>
<dbReference type="InterPro" id="IPR028994">
    <property type="entry name" value="Integrin_alpha_N"/>
</dbReference>
<dbReference type="Proteomes" id="UP001142175">
    <property type="component" value="Unassembled WGS sequence"/>
</dbReference>
<dbReference type="EMBL" id="JANSUY010000001">
    <property type="protein sequence ID" value="MCR9013481.1"/>
    <property type="molecule type" value="Genomic_DNA"/>
</dbReference>
<gene>
    <name evidence="2" type="ORF">NU887_00470</name>
</gene>
<keyword evidence="1" id="KW-0732">Signal</keyword>
<keyword evidence="3" id="KW-1185">Reference proteome</keyword>